<dbReference type="Proteomes" id="UP000886998">
    <property type="component" value="Unassembled WGS sequence"/>
</dbReference>
<comment type="caution">
    <text evidence="1">The sequence shown here is derived from an EMBL/GenBank/DDBJ whole genome shotgun (WGS) entry which is preliminary data.</text>
</comment>
<evidence type="ECO:0000313" key="2">
    <source>
        <dbReference type="Proteomes" id="UP000886998"/>
    </source>
</evidence>
<reference evidence="1" key="1">
    <citation type="submission" date="2020-08" db="EMBL/GenBank/DDBJ databases">
        <title>Multicomponent nature underlies the extraordinary mechanical properties of spider dragline silk.</title>
        <authorList>
            <person name="Kono N."/>
            <person name="Nakamura H."/>
            <person name="Mori M."/>
            <person name="Yoshida Y."/>
            <person name="Ohtoshi R."/>
            <person name="Malay A.D."/>
            <person name="Moran D.A.P."/>
            <person name="Tomita M."/>
            <person name="Numata K."/>
            <person name="Arakawa K."/>
        </authorList>
    </citation>
    <scope>NUCLEOTIDE SEQUENCE</scope>
</reference>
<dbReference type="EMBL" id="BMAV01004916">
    <property type="protein sequence ID" value="GFY45562.1"/>
    <property type="molecule type" value="Genomic_DNA"/>
</dbReference>
<sequence>MQCHLLKQLSWTLYADHDSFVDFHPFKNVSKYLSASNSLSEIMVPLPADPADLATRGVSSSTLLTSIWLCGPKFLHETLPFQTDSSFPSLNDAVPEKRDCGSHYVGAKRKLMEFEKLAKSENYNQNVGKFLTANGIKWYQNVPVAPYMDGLREAGIKSTKYGLKRVVGETKLTYEEETFLTEIVACLN</sequence>
<dbReference type="OrthoDB" id="6428866at2759"/>
<evidence type="ECO:0000313" key="1">
    <source>
        <dbReference type="EMBL" id="GFY45562.1"/>
    </source>
</evidence>
<name>A0A8X6X221_9ARAC</name>
<keyword evidence="2" id="KW-1185">Reference proteome</keyword>
<dbReference type="GO" id="GO:0003676">
    <property type="term" value="F:nucleic acid binding"/>
    <property type="evidence" value="ECO:0007669"/>
    <property type="project" value="InterPro"/>
</dbReference>
<dbReference type="Gene3D" id="3.30.420.10">
    <property type="entry name" value="Ribonuclease H-like superfamily/Ribonuclease H"/>
    <property type="match status" value="1"/>
</dbReference>
<dbReference type="InterPro" id="IPR036397">
    <property type="entry name" value="RNaseH_sf"/>
</dbReference>
<dbReference type="AlphaFoldDB" id="A0A8X6X221"/>
<gene>
    <name evidence="1" type="ORF">TNIN_266891</name>
</gene>
<organism evidence="1 2">
    <name type="scientific">Trichonephila inaurata madagascariensis</name>
    <dbReference type="NCBI Taxonomy" id="2747483"/>
    <lineage>
        <taxon>Eukaryota</taxon>
        <taxon>Metazoa</taxon>
        <taxon>Ecdysozoa</taxon>
        <taxon>Arthropoda</taxon>
        <taxon>Chelicerata</taxon>
        <taxon>Arachnida</taxon>
        <taxon>Araneae</taxon>
        <taxon>Araneomorphae</taxon>
        <taxon>Entelegynae</taxon>
        <taxon>Araneoidea</taxon>
        <taxon>Nephilidae</taxon>
        <taxon>Trichonephila</taxon>
        <taxon>Trichonephila inaurata</taxon>
    </lineage>
</organism>
<proteinExistence type="predicted"/>
<protein>
    <submittedName>
        <fullName evidence="1">Integrase catalytic domain-containing protein</fullName>
    </submittedName>
</protein>
<accession>A0A8X6X221</accession>